<feature type="region of interest" description="Disordered" evidence="1">
    <location>
        <begin position="217"/>
        <end position="237"/>
    </location>
</feature>
<evidence type="ECO:0000313" key="2">
    <source>
        <dbReference type="Proteomes" id="UP000046393"/>
    </source>
</evidence>
<evidence type="ECO:0000256" key="1">
    <source>
        <dbReference type="SAM" id="MobiDB-lite"/>
    </source>
</evidence>
<proteinExistence type="predicted"/>
<dbReference type="WBParaSite" id="SMUV_0000367901-mRNA-1">
    <property type="protein sequence ID" value="SMUV_0000367901-mRNA-1"/>
    <property type="gene ID" value="SMUV_0000367901"/>
</dbReference>
<feature type="compositionally biased region" description="Acidic residues" evidence="1">
    <location>
        <begin position="224"/>
        <end position="237"/>
    </location>
</feature>
<sequence length="237" mass="27558">MGPEKLNVEHHLYSGDLASNLIRNIKIAVITQLQTFMSSYATPYYQESFASKDKSSTTSNYTAHMAVFTPMNMFYGVMMPVPVPYLLTQQFRTSDGMFYILPLSNARRNSARYYKTINEEGTCIGKRKFTAGDELCDERHKWRELCNIGKKVEDLNDIRKGDKLSFYRTSEISRSSRTTFKRLGRQRQQETMYKEIKHEKMEVVLYVKRARDQDGRVLYTSDESSSDTEEEAENSFS</sequence>
<reference evidence="3" key="1">
    <citation type="submission" date="2017-02" db="UniProtKB">
        <authorList>
            <consortium name="WormBaseParasite"/>
        </authorList>
    </citation>
    <scope>IDENTIFICATION</scope>
</reference>
<evidence type="ECO:0000313" key="3">
    <source>
        <dbReference type="WBParaSite" id="SMUV_0000367901-mRNA-1"/>
    </source>
</evidence>
<accession>A0A0N5AH43</accession>
<protein>
    <submittedName>
        <fullName evidence="3">TF-B3 domain-containing protein</fullName>
    </submittedName>
</protein>
<name>A0A0N5AH43_9BILA</name>
<organism evidence="2 3">
    <name type="scientific">Syphacia muris</name>
    <dbReference type="NCBI Taxonomy" id="451379"/>
    <lineage>
        <taxon>Eukaryota</taxon>
        <taxon>Metazoa</taxon>
        <taxon>Ecdysozoa</taxon>
        <taxon>Nematoda</taxon>
        <taxon>Chromadorea</taxon>
        <taxon>Rhabditida</taxon>
        <taxon>Spirurina</taxon>
        <taxon>Oxyuridomorpha</taxon>
        <taxon>Oxyuroidea</taxon>
        <taxon>Oxyuridae</taxon>
        <taxon>Syphacia</taxon>
    </lineage>
</organism>
<dbReference type="Proteomes" id="UP000046393">
    <property type="component" value="Unplaced"/>
</dbReference>
<keyword evidence="2" id="KW-1185">Reference proteome</keyword>
<dbReference type="AlphaFoldDB" id="A0A0N5AH43"/>